<feature type="chain" id="PRO_5047471805" description="Lipoprotein" evidence="2">
    <location>
        <begin position="23"/>
        <end position="298"/>
    </location>
</feature>
<dbReference type="Proteomes" id="UP001374803">
    <property type="component" value="Chromosome"/>
</dbReference>
<evidence type="ECO:0000256" key="2">
    <source>
        <dbReference type="SAM" id="SignalP"/>
    </source>
</evidence>
<dbReference type="RefSeq" id="WP_394830829.1">
    <property type="nucleotide sequence ID" value="NZ_CP089929.1"/>
</dbReference>
<name>A0ABZ2KRB2_9BACT</name>
<sequence length="298" mass="29872">MSFISFRTLTALGLLSAGLGVAFVGCSSDDTSSNNPPPDGGKDTGSDTSTGGSPIQKGQLVELLPGSSGDGASGLTVDLGGKTASSSTTAPKGSYSISVGNSNPFFMRVTGPGHAGLIEQEWFLSGDADRGKTPVPSSTLVQGLAGLLDGIDGTKGALGVSVVNLPPCADNGGATVELDTGTSGDAGTDAGDSGSDAGGTDAGTSNVIVRYFGTNGFPDKNLTSVQKGVLLPSAIIYNLPPGEVTIKVKHPSCTQNATFPFPDPLVPNIKYTGKMKVEAAGDVKNGNGIISFARIFLK</sequence>
<feature type="compositionally biased region" description="Low complexity" evidence="1">
    <location>
        <begin position="179"/>
        <end position="195"/>
    </location>
</feature>
<organism evidence="3 4">
    <name type="scientific">Pendulispora rubella</name>
    <dbReference type="NCBI Taxonomy" id="2741070"/>
    <lineage>
        <taxon>Bacteria</taxon>
        <taxon>Pseudomonadati</taxon>
        <taxon>Myxococcota</taxon>
        <taxon>Myxococcia</taxon>
        <taxon>Myxococcales</taxon>
        <taxon>Sorangiineae</taxon>
        <taxon>Pendulisporaceae</taxon>
        <taxon>Pendulispora</taxon>
    </lineage>
</organism>
<dbReference type="EMBL" id="CP089983">
    <property type="protein sequence ID" value="WXB01219.1"/>
    <property type="molecule type" value="Genomic_DNA"/>
</dbReference>
<accession>A0ABZ2KRB2</accession>
<feature type="region of interest" description="Disordered" evidence="1">
    <location>
        <begin position="174"/>
        <end position="201"/>
    </location>
</feature>
<feature type="region of interest" description="Disordered" evidence="1">
    <location>
        <begin position="28"/>
        <end position="56"/>
    </location>
</feature>
<feature type="signal peptide" evidence="2">
    <location>
        <begin position="1"/>
        <end position="22"/>
    </location>
</feature>
<keyword evidence="4" id="KW-1185">Reference proteome</keyword>
<evidence type="ECO:0000313" key="3">
    <source>
        <dbReference type="EMBL" id="WXB01219.1"/>
    </source>
</evidence>
<evidence type="ECO:0000256" key="1">
    <source>
        <dbReference type="SAM" id="MobiDB-lite"/>
    </source>
</evidence>
<keyword evidence="2" id="KW-0732">Signal</keyword>
<reference evidence="3" key="1">
    <citation type="submission" date="2021-12" db="EMBL/GenBank/DDBJ databases">
        <title>Discovery of the Pendulisporaceae a myxobacterial family with distinct sporulation behavior and unique specialized metabolism.</title>
        <authorList>
            <person name="Garcia R."/>
            <person name="Popoff A."/>
            <person name="Bader C.D."/>
            <person name="Loehr J."/>
            <person name="Walesch S."/>
            <person name="Walt C."/>
            <person name="Boldt J."/>
            <person name="Bunk B."/>
            <person name="Haeckl F.J.F.P.J."/>
            <person name="Gunesch A.P."/>
            <person name="Birkelbach J."/>
            <person name="Nuebel U."/>
            <person name="Pietschmann T."/>
            <person name="Bach T."/>
            <person name="Mueller R."/>
        </authorList>
    </citation>
    <scope>NUCLEOTIDE SEQUENCE</scope>
    <source>
        <strain evidence="3">MSr11367</strain>
    </source>
</reference>
<proteinExistence type="predicted"/>
<gene>
    <name evidence="3" type="ORF">LVJ94_30400</name>
</gene>
<evidence type="ECO:0000313" key="4">
    <source>
        <dbReference type="Proteomes" id="UP001374803"/>
    </source>
</evidence>
<evidence type="ECO:0008006" key="5">
    <source>
        <dbReference type="Google" id="ProtNLM"/>
    </source>
</evidence>
<protein>
    <recommendedName>
        <fullName evidence="5">Lipoprotein</fullName>
    </recommendedName>
</protein>
<dbReference type="PROSITE" id="PS51257">
    <property type="entry name" value="PROKAR_LIPOPROTEIN"/>
    <property type="match status" value="1"/>
</dbReference>